<accession>A0A1E3I085</accession>
<dbReference type="GO" id="GO:0005739">
    <property type="term" value="C:mitochondrion"/>
    <property type="evidence" value="ECO:0007669"/>
    <property type="project" value="InterPro"/>
</dbReference>
<dbReference type="PANTHER" id="PTHR12840">
    <property type="entry name" value="NADH-UBIQUINONE OXIDOREDUCTASE ASHI SUBUNIT"/>
    <property type="match status" value="1"/>
</dbReference>
<keyword evidence="3" id="KW-1185">Reference proteome</keyword>
<gene>
    <name evidence="2" type="ORF">L202_02357</name>
</gene>
<reference evidence="2 3" key="1">
    <citation type="submission" date="2016-06" db="EMBL/GenBank/DDBJ databases">
        <title>Evolution of pathogenesis and genome organization in the Tremellales.</title>
        <authorList>
            <person name="Cuomo C."/>
            <person name="Litvintseva A."/>
            <person name="Heitman J."/>
            <person name="Chen Y."/>
            <person name="Sun S."/>
            <person name="Springer D."/>
            <person name="Dromer F."/>
            <person name="Young S."/>
            <person name="Zeng Q."/>
            <person name="Chapman S."/>
            <person name="Gujja S."/>
            <person name="Saif S."/>
            <person name="Birren B."/>
        </authorList>
    </citation>
    <scope>NUCLEOTIDE SEQUENCE [LARGE SCALE GENOMIC DNA]</scope>
    <source>
        <strain evidence="2 3">CBS 6039</strain>
    </source>
</reference>
<dbReference type="PANTHER" id="PTHR12840:SF1">
    <property type="entry name" value="NADH DEHYDROGENASE [UBIQUINONE] 1 BETA SUBCOMPLEX SUBUNIT 8, MITOCHONDRIAL"/>
    <property type="match status" value="1"/>
</dbReference>
<protein>
    <recommendedName>
        <fullName evidence="4">NADH dehydrogenase [ubiquinone] 1 beta subcomplex subunit 8, mitochondrial</fullName>
    </recommendedName>
</protein>
<name>A0A1E3I085_9TREE</name>
<dbReference type="OrthoDB" id="2014058at2759"/>
<dbReference type="EMBL" id="AWGJ01000003">
    <property type="protein sequence ID" value="ODN82034.1"/>
    <property type="molecule type" value="Genomic_DNA"/>
</dbReference>
<dbReference type="Pfam" id="PF05821">
    <property type="entry name" value="NDUF_B8"/>
    <property type="match status" value="1"/>
</dbReference>
<dbReference type="GeneID" id="30153666"/>
<feature type="transmembrane region" description="Helical" evidence="1">
    <location>
        <begin position="107"/>
        <end position="126"/>
    </location>
</feature>
<dbReference type="AlphaFoldDB" id="A0A1E3I085"/>
<evidence type="ECO:0008006" key="4">
    <source>
        <dbReference type="Google" id="ProtNLM"/>
    </source>
</evidence>
<keyword evidence="1" id="KW-1133">Transmembrane helix</keyword>
<comment type="caution">
    <text evidence="2">The sequence shown here is derived from an EMBL/GenBank/DDBJ whole genome shotgun (WGS) entry which is preliminary data.</text>
</comment>
<proteinExistence type="predicted"/>
<evidence type="ECO:0000313" key="3">
    <source>
        <dbReference type="Proteomes" id="UP000094065"/>
    </source>
</evidence>
<dbReference type="Proteomes" id="UP000094065">
    <property type="component" value="Unassembled WGS sequence"/>
</dbReference>
<organism evidence="2 3">
    <name type="scientific">Cryptococcus amylolentus CBS 6039</name>
    <dbReference type="NCBI Taxonomy" id="1295533"/>
    <lineage>
        <taxon>Eukaryota</taxon>
        <taxon>Fungi</taxon>
        <taxon>Dikarya</taxon>
        <taxon>Basidiomycota</taxon>
        <taxon>Agaricomycotina</taxon>
        <taxon>Tremellomycetes</taxon>
        <taxon>Tremellales</taxon>
        <taxon>Cryptococcaceae</taxon>
        <taxon>Cryptococcus</taxon>
    </lineage>
</organism>
<dbReference type="InterPro" id="IPR008699">
    <property type="entry name" value="NDUFB8"/>
</dbReference>
<keyword evidence="1" id="KW-0472">Membrane</keyword>
<evidence type="ECO:0000256" key="1">
    <source>
        <dbReference type="SAM" id="Phobius"/>
    </source>
</evidence>
<dbReference type="STRING" id="1295533.A0A1E3I085"/>
<sequence length="163" mass="18015">MIAPTALRAARTAAPRLSTTLPAASRFASASSKLSIANETYPLPPGQELDPQLNGYPQLPNETLQKRQPFGWWDVQERKNFGEVVHESEDVIGMWGPDVHKTSWQSALLQLSGAFGLVGIAAFFLIQTRPERPAVAREYPYNGLEQELGGINVARKEQVDEED</sequence>
<evidence type="ECO:0000313" key="2">
    <source>
        <dbReference type="EMBL" id="ODN82034.1"/>
    </source>
</evidence>
<dbReference type="RefSeq" id="XP_018996353.1">
    <property type="nucleotide sequence ID" value="XM_019135950.1"/>
</dbReference>
<keyword evidence="1" id="KW-0812">Transmembrane</keyword>